<dbReference type="FunFam" id="1.10.10.10:FF:000001">
    <property type="entry name" value="LysR family transcriptional regulator"/>
    <property type="match status" value="1"/>
</dbReference>
<dbReference type="Pfam" id="PF03466">
    <property type="entry name" value="LysR_substrate"/>
    <property type="match status" value="1"/>
</dbReference>
<dbReference type="InterPro" id="IPR036390">
    <property type="entry name" value="WH_DNA-bd_sf"/>
</dbReference>
<evidence type="ECO:0000256" key="2">
    <source>
        <dbReference type="ARBA" id="ARBA00023015"/>
    </source>
</evidence>
<dbReference type="InterPro" id="IPR036388">
    <property type="entry name" value="WH-like_DNA-bd_sf"/>
</dbReference>
<keyword evidence="4" id="KW-0804">Transcription</keyword>
<keyword evidence="3" id="KW-0238">DNA-binding</keyword>
<dbReference type="SUPFAM" id="SSF46785">
    <property type="entry name" value="Winged helix' DNA-binding domain"/>
    <property type="match status" value="1"/>
</dbReference>
<sequence>MDRLAADRMFMAVMEAGSFAAAAQRLGTSSGQASKLVARLEAELGVRLLHRTTRALQPTEAGQLYHDRLRGLLDELDALDAEVRSSGTVPKGRLRVSAPLTLGTLRLAPLLARFAGDFPQIALEVDFTDRLVRLVEEGFDMAIRVGRPGDSTLVARKLAEARIVAVASPGYLAEKGRPERPEDLARHDCIIDTNRRDPHRWTFGDGRQVTVAGRLTFSNASVCLAAAEAGLGIAYLPDFVVTEALRAGHVERCLVGCEEAPHGIFAMTPSGRHPAAKVRVLIETLVRGLRGT</sequence>
<evidence type="ECO:0000256" key="4">
    <source>
        <dbReference type="ARBA" id="ARBA00023163"/>
    </source>
</evidence>
<accession>A0A5C4NJY7</accession>
<evidence type="ECO:0000259" key="5">
    <source>
        <dbReference type="PROSITE" id="PS50931"/>
    </source>
</evidence>
<dbReference type="CDD" id="cd08422">
    <property type="entry name" value="PBP2_CrgA_like"/>
    <property type="match status" value="1"/>
</dbReference>
<reference evidence="6 7" key="1">
    <citation type="submission" date="2019-06" db="EMBL/GenBank/DDBJ databases">
        <authorList>
            <person name="Jiang L."/>
        </authorList>
    </citation>
    <scope>NUCLEOTIDE SEQUENCE [LARGE SCALE GENOMIC DNA]</scope>
    <source>
        <strain evidence="6 7">YIM 48858</strain>
    </source>
</reference>
<dbReference type="PANTHER" id="PTHR30537">
    <property type="entry name" value="HTH-TYPE TRANSCRIPTIONAL REGULATOR"/>
    <property type="match status" value="1"/>
</dbReference>
<dbReference type="Gene3D" id="1.10.10.10">
    <property type="entry name" value="Winged helix-like DNA-binding domain superfamily/Winged helix DNA-binding domain"/>
    <property type="match status" value="1"/>
</dbReference>
<dbReference type="Proteomes" id="UP000305709">
    <property type="component" value="Unassembled WGS sequence"/>
</dbReference>
<comment type="similarity">
    <text evidence="1">Belongs to the LysR transcriptional regulatory family.</text>
</comment>
<dbReference type="Gene3D" id="3.40.190.290">
    <property type="match status" value="1"/>
</dbReference>
<dbReference type="GO" id="GO:0043565">
    <property type="term" value="F:sequence-specific DNA binding"/>
    <property type="evidence" value="ECO:0007669"/>
    <property type="project" value="TreeGrafter"/>
</dbReference>
<gene>
    <name evidence="6" type="ORF">FHG71_04270</name>
</gene>
<dbReference type="EMBL" id="VDFV01000003">
    <property type="protein sequence ID" value="TNC73708.1"/>
    <property type="molecule type" value="Genomic_DNA"/>
</dbReference>
<protein>
    <submittedName>
        <fullName evidence="6">LysR family transcriptional regulator</fullName>
    </submittedName>
</protein>
<keyword evidence="2" id="KW-0805">Transcription regulation</keyword>
<dbReference type="InterPro" id="IPR005119">
    <property type="entry name" value="LysR_subst-bd"/>
</dbReference>
<dbReference type="SUPFAM" id="SSF53850">
    <property type="entry name" value="Periplasmic binding protein-like II"/>
    <property type="match status" value="1"/>
</dbReference>
<proteinExistence type="inferred from homology"/>
<dbReference type="PANTHER" id="PTHR30537:SF5">
    <property type="entry name" value="HTH-TYPE TRANSCRIPTIONAL ACTIVATOR TTDR-RELATED"/>
    <property type="match status" value="1"/>
</dbReference>
<dbReference type="OrthoDB" id="9813056at2"/>
<dbReference type="InterPro" id="IPR058163">
    <property type="entry name" value="LysR-type_TF_proteobact-type"/>
</dbReference>
<dbReference type="PROSITE" id="PS50931">
    <property type="entry name" value="HTH_LYSR"/>
    <property type="match status" value="1"/>
</dbReference>
<evidence type="ECO:0000313" key="6">
    <source>
        <dbReference type="EMBL" id="TNC73708.1"/>
    </source>
</evidence>
<dbReference type="GO" id="GO:0003700">
    <property type="term" value="F:DNA-binding transcription factor activity"/>
    <property type="evidence" value="ECO:0007669"/>
    <property type="project" value="InterPro"/>
</dbReference>
<dbReference type="RefSeq" id="WP_139080391.1">
    <property type="nucleotide sequence ID" value="NZ_VDFV01000003.1"/>
</dbReference>
<feature type="domain" description="HTH lysR-type" evidence="5">
    <location>
        <begin position="1"/>
        <end position="59"/>
    </location>
</feature>
<dbReference type="InterPro" id="IPR000847">
    <property type="entry name" value="LysR_HTH_N"/>
</dbReference>
<evidence type="ECO:0000256" key="1">
    <source>
        <dbReference type="ARBA" id="ARBA00009437"/>
    </source>
</evidence>
<name>A0A5C4NJY7_9RHOB</name>
<dbReference type="GO" id="GO:0006351">
    <property type="term" value="P:DNA-templated transcription"/>
    <property type="evidence" value="ECO:0007669"/>
    <property type="project" value="TreeGrafter"/>
</dbReference>
<dbReference type="Pfam" id="PF00126">
    <property type="entry name" value="HTH_1"/>
    <property type="match status" value="1"/>
</dbReference>
<organism evidence="6 7">
    <name type="scientific">Rubellimicrobium roseum</name>
    <dbReference type="NCBI Taxonomy" id="687525"/>
    <lineage>
        <taxon>Bacteria</taxon>
        <taxon>Pseudomonadati</taxon>
        <taxon>Pseudomonadota</taxon>
        <taxon>Alphaproteobacteria</taxon>
        <taxon>Rhodobacterales</taxon>
        <taxon>Roseobacteraceae</taxon>
        <taxon>Rubellimicrobium</taxon>
    </lineage>
</organism>
<dbReference type="AlphaFoldDB" id="A0A5C4NJY7"/>
<evidence type="ECO:0000313" key="7">
    <source>
        <dbReference type="Proteomes" id="UP000305709"/>
    </source>
</evidence>
<comment type="caution">
    <text evidence="6">The sequence shown here is derived from an EMBL/GenBank/DDBJ whole genome shotgun (WGS) entry which is preliminary data.</text>
</comment>
<keyword evidence="7" id="KW-1185">Reference proteome</keyword>
<evidence type="ECO:0000256" key="3">
    <source>
        <dbReference type="ARBA" id="ARBA00023125"/>
    </source>
</evidence>